<dbReference type="SUPFAM" id="SSF53756">
    <property type="entry name" value="UDP-Glycosyltransferase/glycogen phosphorylase"/>
    <property type="match status" value="1"/>
</dbReference>
<evidence type="ECO:0000259" key="1">
    <source>
        <dbReference type="Pfam" id="PF00534"/>
    </source>
</evidence>
<dbReference type="InterPro" id="IPR050194">
    <property type="entry name" value="Glycosyltransferase_grp1"/>
</dbReference>
<gene>
    <name evidence="2" type="ordered locus">Dgeo_2505</name>
</gene>
<name>Q1J3J5_DEIGD</name>
<evidence type="ECO:0000313" key="2">
    <source>
        <dbReference type="EMBL" id="ABF43939.1"/>
    </source>
</evidence>
<dbReference type="Proteomes" id="UP000002431">
    <property type="component" value="Plasmid pDGEO01"/>
</dbReference>
<dbReference type="CDD" id="cd03801">
    <property type="entry name" value="GT4_PimA-like"/>
    <property type="match status" value="1"/>
</dbReference>
<dbReference type="AlphaFoldDB" id="Q1J3J5"/>
<dbReference type="PANTHER" id="PTHR45947">
    <property type="entry name" value="SULFOQUINOVOSYL TRANSFERASE SQD2"/>
    <property type="match status" value="1"/>
</dbReference>
<organism evidence="2 3">
    <name type="scientific">Deinococcus geothermalis (strain DSM 11300 / CIP 105573 / AG-3a)</name>
    <dbReference type="NCBI Taxonomy" id="319795"/>
    <lineage>
        <taxon>Bacteria</taxon>
        <taxon>Thermotogati</taxon>
        <taxon>Deinococcota</taxon>
        <taxon>Deinococci</taxon>
        <taxon>Deinococcales</taxon>
        <taxon>Deinococcaceae</taxon>
        <taxon>Deinococcus</taxon>
    </lineage>
</organism>
<dbReference type="EMBL" id="CP000358">
    <property type="protein sequence ID" value="ABF43939.1"/>
    <property type="molecule type" value="Genomic_DNA"/>
</dbReference>
<dbReference type="Pfam" id="PF00534">
    <property type="entry name" value="Glycos_transf_1"/>
    <property type="match status" value="1"/>
</dbReference>
<dbReference type="RefSeq" id="WP_011526057.1">
    <property type="nucleotide sequence ID" value="NC_008010.2"/>
</dbReference>
<evidence type="ECO:0000313" key="3">
    <source>
        <dbReference type="Proteomes" id="UP000002431"/>
    </source>
</evidence>
<dbReference type="KEGG" id="dge:Dgeo_2505"/>
<dbReference type="HOGENOM" id="CLU_052026_1_0_0"/>
<dbReference type="InterPro" id="IPR001296">
    <property type="entry name" value="Glyco_trans_1"/>
</dbReference>
<keyword evidence="2" id="KW-0614">Plasmid</keyword>
<sequence>MRVLLSAYACEPGKGSEPGVGWNMAVHLARHHEVWVLTRTNNRTAIETELSRQPVAGLHFVYSDLPAWARFWKRGGRGVQLYYYLWQLWAVPQMRRLHRRVGFDLAHHVTFVKYWAPSALAFVPVPFVWGPVGGGESAPKAFWPAFGLRGVAYELARELGRWLGEHDPLVRLTARRAALGLATTRETAARLARLGVRQIEVQSEVALSTSELEQLQAGEASAAGTVRFLSIGRLLHWKGFHLGIQAFAAAGLKDAEYVVVGSGPERAALERLAAQLGVAQRVRFTGQLPRPEVLRLLKEAQVLVHPSLHDSGGWVAVEAMAAGRPVICLDLGGPGTQVTAQTGVKVWPGTPRQTVRDLATALRFLARMPDERKAMGRAAACRARLNFNWDVYTQRIGETYQKLRRAGHP</sequence>
<dbReference type="Gene3D" id="3.40.50.2000">
    <property type="entry name" value="Glycogen Phosphorylase B"/>
    <property type="match status" value="2"/>
</dbReference>
<dbReference type="eggNOG" id="COG0438">
    <property type="taxonomic scope" value="Bacteria"/>
</dbReference>
<accession>Q1J3J5</accession>
<dbReference type="CAZy" id="GT4">
    <property type="family name" value="Glycosyltransferase Family 4"/>
</dbReference>
<protein>
    <submittedName>
        <fullName evidence="2">Glycosyl transferase, group 1</fullName>
    </submittedName>
</protein>
<keyword evidence="3" id="KW-1185">Reference proteome</keyword>
<geneLocation type="plasmid" evidence="2 3">
    <name>pDGEO01</name>
</geneLocation>
<dbReference type="GO" id="GO:0016758">
    <property type="term" value="F:hexosyltransferase activity"/>
    <property type="evidence" value="ECO:0007669"/>
    <property type="project" value="TreeGrafter"/>
</dbReference>
<reference evidence="2" key="1">
    <citation type="submission" date="2006-04" db="EMBL/GenBank/DDBJ databases">
        <title>Complete sequence of plasmid1 pDGEO01 of Deinococcus geothermalis DSM 11300.</title>
        <authorList>
            <consortium name="US DOE Joint Genome Institute"/>
            <person name="Copeland A."/>
            <person name="Lucas S."/>
            <person name="Lapidus A."/>
            <person name="Barry K."/>
            <person name="Detter J.C."/>
            <person name="Glavina del Rio T."/>
            <person name="Hammon N."/>
            <person name="Israni S."/>
            <person name="Dalin E."/>
            <person name="Tice H."/>
            <person name="Pitluck S."/>
            <person name="Brettin T."/>
            <person name="Bruce D."/>
            <person name="Han C."/>
            <person name="Tapia R."/>
            <person name="Saunders E."/>
            <person name="Gilna P."/>
            <person name="Schmutz J."/>
            <person name="Larimer F."/>
            <person name="Land M."/>
            <person name="Hauser L."/>
            <person name="Kyrpides N."/>
            <person name="Kim E."/>
            <person name="Daly M.J."/>
            <person name="Fredrickson J.K."/>
            <person name="Makarova K.S."/>
            <person name="Gaidamakova E.K."/>
            <person name="Zhai M."/>
            <person name="Richardson P."/>
        </authorList>
    </citation>
    <scope>NUCLEOTIDE SEQUENCE</scope>
    <source>
        <strain evidence="2">DSM 11300</strain>
        <plasmid evidence="2">pDGEO01</plasmid>
    </source>
</reference>
<keyword evidence="2" id="KW-0808">Transferase</keyword>
<dbReference type="PANTHER" id="PTHR45947:SF3">
    <property type="entry name" value="SULFOQUINOVOSYL TRANSFERASE SQD2"/>
    <property type="match status" value="1"/>
</dbReference>
<proteinExistence type="predicted"/>
<feature type="domain" description="Glycosyl transferase family 1" evidence="1">
    <location>
        <begin position="224"/>
        <end position="379"/>
    </location>
</feature>